<dbReference type="InterPro" id="IPR011989">
    <property type="entry name" value="ARM-like"/>
</dbReference>
<dbReference type="SUPFAM" id="SSF48371">
    <property type="entry name" value="ARM repeat"/>
    <property type="match status" value="1"/>
</dbReference>
<protein>
    <submittedName>
        <fullName evidence="3">Uncharacterized protein</fullName>
    </submittedName>
</protein>
<keyword evidence="4" id="KW-1185">Reference proteome</keyword>
<dbReference type="GO" id="GO:0030688">
    <property type="term" value="C:preribosome, small subunit precursor"/>
    <property type="evidence" value="ECO:0007669"/>
    <property type="project" value="TreeGrafter"/>
</dbReference>
<reference evidence="3" key="1">
    <citation type="submission" date="2020-11" db="EMBL/GenBank/DDBJ databases">
        <authorList>
            <person name="Tran Van P."/>
        </authorList>
    </citation>
    <scope>NUCLEOTIDE SEQUENCE</scope>
</reference>
<dbReference type="InterPro" id="IPR040000">
    <property type="entry name" value="NOP9"/>
</dbReference>
<proteinExistence type="predicted"/>
<dbReference type="AlphaFoldDB" id="A0A7R9LIM4"/>
<dbReference type="GO" id="GO:0003723">
    <property type="term" value="F:RNA binding"/>
    <property type="evidence" value="ECO:0007669"/>
    <property type="project" value="InterPro"/>
</dbReference>
<dbReference type="Pfam" id="PF22493">
    <property type="entry name" value="PUF_NOP9"/>
    <property type="match status" value="1"/>
</dbReference>
<dbReference type="GO" id="GO:0000056">
    <property type="term" value="P:ribosomal small subunit export from nucleus"/>
    <property type="evidence" value="ECO:0007669"/>
    <property type="project" value="TreeGrafter"/>
</dbReference>
<keyword evidence="1" id="KW-0677">Repeat</keyword>
<dbReference type="InterPro" id="IPR016024">
    <property type="entry name" value="ARM-type_fold"/>
</dbReference>
<dbReference type="PROSITE" id="PS50302">
    <property type="entry name" value="PUM"/>
    <property type="match status" value="2"/>
</dbReference>
<feature type="repeat" description="Pumilio" evidence="2">
    <location>
        <begin position="422"/>
        <end position="460"/>
    </location>
</feature>
<dbReference type="OrthoDB" id="9987665at2759"/>
<accession>A0A7R9LIM4</accession>
<dbReference type="Proteomes" id="UP000728032">
    <property type="component" value="Unassembled WGS sequence"/>
</dbReference>
<dbReference type="GO" id="GO:0000480">
    <property type="term" value="P:endonucleolytic cleavage in 5'-ETS of tricistronic rRNA transcript (SSU-rRNA, 5.8S rRNA, LSU-rRNA)"/>
    <property type="evidence" value="ECO:0007669"/>
    <property type="project" value="TreeGrafter"/>
</dbReference>
<feature type="repeat" description="Pumilio" evidence="2">
    <location>
        <begin position="461"/>
        <end position="496"/>
    </location>
</feature>
<evidence type="ECO:0000256" key="2">
    <source>
        <dbReference type="PROSITE-ProRule" id="PRU00317"/>
    </source>
</evidence>
<dbReference type="GO" id="GO:0005730">
    <property type="term" value="C:nucleolus"/>
    <property type="evidence" value="ECO:0007669"/>
    <property type="project" value="TreeGrafter"/>
</dbReference>
<evidence type="ECO:0000313" key="4">
    <source>
        <dbReference type="Proteomes" id="UP000728032"/>
    </source>
</evidence>
<organism evidence="3">
    <name type="scientific">Oppiella nova</name>
    <dbReference type="NCBI Taxonomy" id="334625"/>
    <lineage>
        <taxon>Eukaryota</taxon>
        <taxon>Metazoa</taxon>
        <taxon>Ecdysozoa</taxon>
        <taxon>Arthropoda</taxon>
        <taxon>Chelicerata</taxon>
        <taxon>Arachnida</taxon>
        <taxon>Acari</taxon>
        <taxon>Acariformes</taxon>
        <taxon>Sarcoptiformes</taxon>
        <taxon>Oribatida</taxon>
        <taxon>Brachypylina</taxon>
        <taxon>Oppioidea</taxon>
        <taxon>Oppiidae</taxon>
        <taxon>Oppiella</taxon>
    </lineage>
</organism>
<evidence type="ECO:0000256" key="1">
    <source>
        <dbReference type="ARBA" id="ARBA00022737"/>
    </source>
</evidence>
<evidence type="ECO:0000313" key="3">
    <source>
        <dbReference type="EMBL" id="CAD7641118.1"/>
    </source>
</evidence>
<dbReference type="EMBL" id="OC915596">
    <property type="protein sequence ID" value="CAD7641118.1"/>
    <property type="molecule type" value="Genomic_DNA"/>
</dbReference>
<name>A0A7R9LIM4_9ACAR</name>
<dbReference type="PANTHER" id="PTHR13102">
    <property type="entry name" value="NUCLEOLAR PROTEIN 9"/>
    <property type="match status" value="1"/>
</dbReference>
<dbReference type="EMBL" id="CAJPVJ010000771">
    <property type="protein sequence ID" value="CAG2163347.1"/>
    <property type="molecule type" value="Genomic_DNA"/>
</dbReference>
<dbReference type="GO" id="GO:0000447">
    <property type="term" value="P:endonucleolytic cleavage in ITS1 to separate SSU-rRNA from 5.8S rRNA and LSU-rRNA from tricistronic rRNA transcript (SSU-rRNA, 5.8S rRNA, LSU-rRNA)"/>
    <property type="evidence" value="ECO:0007669"/>
    <property type="project" value="TreeGrafter"/>
</dbReference>
<dbReference type="PANTHER" id="PTHR13102:SF0">
    <property type="entry name" value="NUCLEOLAR PROTEIN 9"/>
    <property type="match status" value="1"/>
</dbReference>
<dbReference type="SMART" id="SM00025">
    <property type="entry name" value="Pumilio"/>
    <property type="match status" value="4"/>
</dbReference>
<dbReference type="InterPro" id="IPR001313">
    <property type="entry name" value="Pumilio_RNA-bd_rpt"/>
</dbReference>
<dbReference type="Gene3D" id="1.25.10.10">
    <property type="entry name" value="Leucine-rich Repeat Variant"/>
    <property type="match status" value="2"/>
</dbReference>
<dbReference type="GO" id="GO:0000472">
    <property type="term" value="P:endonucleolytic cleavage to generate mature 5'-end of SSU-rRNA from (SSU-rRNA, 5.8S rRNA, LSU-rRNA)"/>
    <property type="evidence" value="ECO:0007669"/>
    <property type="project" value="TreeGrafter"/>
</dbReference>
<gene>
    <name evidence="3" type="ORF">ONB1V03_LOCUS2926</name>
</gene>
<dbReference type="GO" id="GO:0030686">
    <property type="term" value="C:90S preribosome"/>
    <property type="evidence" value="ECO:0007669"/>
    <property type="project" value="TreeGrafter"/>
</dbReference>
<sequence length="560" mass="64212">MKLFSESICNSISGQEVVLSQHKHSSLCIQWLIENTGNTELIRKLAERICVSTISLDYMMNQSSSCVLQALIEATLKILSKESSHGSGTSGGGQSERNMKWSTHWLHDIGKFIVQHMNELLEDTNGSHVMITTLEAMGGIRVGRHWSRKTMGFGMKTNIHSEIEKDVIMKELPLAFKHLLKRFAKVLVLERPDRELKEIILGKATSLVQYLLFVLKVRYPELCQLVVRRLVEIVFLDDESKFAITTSSVSAYLVEAVILVSNEHRLSRIWTKHLKGNLKAMWKHDIANFIVQRLIDAAQQQTLFSDICEELFPSLDSIFRNNRPGIGVCLSKACQKFGPSQHDFIHALMKSYHCFEPKERQIQLVPLMLFGEQTGTGRPGGQQQQHSYGAHQKQDIWLHGSLMLQYIFGFDDPYKVTKSLLALEPREIVSVANDKSGSHVIETFLHSQTVAPKHKAQLIDRLRGSYVDMANDRFGSRIVDHVLATVDFKLKTSIMDELVAKESHLNSTRNGYYLGKKAGLFHYKNRNDDWKEEEKSRVKRRREMEDIFYCEPRMRVQRLK</sequence>